<reference evidence="7 8" key="1">
    <citation type="journal article" date="2017" name="PLoS Biol.">
        <title>The sea cucumber genome provides insights into morphological evolution and visceral regeneration.</title>
        <authorList>
            <person name="Zhang X."/>
            <person name="Sun L."/>
            <person name="Yuan J."/>
            <person name="Sun Y."/>
            <person name="Gao Y."/>
            <person name="Zhang L."/>
            <person name="Li S."/>
            <person name="Dai H."/>
            <person name="Hamel J.F."/>
            <person name="Liu C."/>
            <person name="Yu Y."/>
            <person name="Liu S."/>
            <person name="Lin W."/>
            <person name="Guo K."/>
            <person name="Jin S."/>
            <person name="Xu P."/>
            <person name="Storey K.B."/>
            <person name="Huan P."/>
            <person name="Zhang T."/>
            <person name="Zhou Y."/>
            <person name="Zhang J."/>
            <person name="Lin C."/>
            <person name="Li X."/>
            <person name="Xing L."/>
            <person name="Huo D."/>
            <person name="Sun M."/>
            <person name="Wang L."/>
            <person name="Mercier A."/>
            <person name="Li F."/>
            <person name="Yang H."/>
            <person name="Xiang J."/>
        </authorList>
    </citation>
    <scope>NUCLEOTIDE SEQUENCE [LARGE SCALE GENOMIC DNA]</scope>
    <source>
        <strain evidence="7">Shaxun</strain>
        <tissue evidence="7">Muscle</tissue>
    </source>
</reference>
<feature type="domain" description="Sushi" evidence="6">
    <location>
        <begin position="1529"/>
        <end position="1591"/>
    </location>
</feature>
<feature type="disulfide bond" evidence="5">
    <location>
        <begin position="130"/>
        <end position="173"/>
    </location>
</feature>
<comment type="caution">
    <text evidence="5">Lacks conserved residue(s) required for the propagation of feature annotation.</text>
</comment>
<keyword evidence="8" id="KW-1185">Reference proteome</keyword>
<feature type="domain" description="Sushi" evidence="6">
    <location>
        <begin position="1592"/>
        <end position="1654"/>
    </location>
</feature>
<feature type="disulfide bond" evidence="5">
    <location>
        <begin position="98"/>
        <end position="125"/>
    </location>
</feature>
<feature type="disulfide bond" evidence="5">
    <location>
        <begin position="468"/>
        <end position="495"/>
    </location>
</feature>
<feature type="disulfide bond" evidence="5">
    <location>
        <begin position="283"/>
        <end position="310"/>
    </location>
</feature>
<evidence type="ECO:0000256" key="4">
    <source>
        <dbReference type="ARBA" id="ARBA00023157"/>
    </source>
</evidence>
<dbReference type="SMART" id="SM00032">
    <property type="entry name" value="CCP"/>
    <property type="match status" value="30"/>
</dbReference>
<feature type="domain" description="Sushi" evidence="6">
    <location>
        <begin position="128"/>
        <end position="188"/>
    </location>
</feature>
<feature type="domain" description="Sushi" evidence="6">
    <location>
        <begin position="1655"/>
        <end position="1717"/>
    </location>
</feature>
<feature type="disulfide bond" evidence="5">
    <location>
        <begin position="159"/>
        <end position="186"/>
    </location>
</feature>
<dbReference type="InterPro" id="IPR000436">
    <property type="entry name" value="Sushi_SCR_CCP_dom"/>
</dbReference>
<feature type="domain" description="Sushi" evidence="6">
    <location>
        <begin position="809"/>
        <end position="871"/>
    </location>
</feature>
<feature type="disulfide bond" evidence="5">
    <location>
        <begin position="717"/>
        <end position="744"/>
    </location>
</feature>
<dbReference type="InterPro" id="IPR035976">
    <property type="entry name" value="Sushi/SCR/CCP_sf"/>
</dbReference>
<feature type="domain" description="Sushi" evidence="6">
    <location>
        <begin position="1142"/>
        <end position="1204"/>
    </location>
</feature>
<feature type="domain" description="Sushi" evidence="6">
    <location>
        <begin position="251"/>
        <end position="312"/>
    </location>
</feature>
<feature type="domain" description="Sushi" evidence="6">
    <location>
        <begin position="622"/>
        <end position="684"/>
    </location>
</feature>
<dbReference type="SUPFAM" id="SSF57535">
    <property type="entry name" value="Complement control module/SCR domain"/>
    <property type="match status" value="25"/>
</dbReference>
<dbReference type="Pfam" id="PF00084">
    <property type="entry name" value="Sushi"/>
    <property type="match status" value="13"/>
</dbReference>
<accession>A0A2G8KYM8</accession>
<dbReference type="InterPro" id="IPR051503">
    <property type="entry name" value="ComplSys_Reg/VirEntry_Med"/>
</dbReference>
<comment type="subcellular location">
    <subcellularLocation>
        <location evidence="1">Virion</location>
    </subcellularLocation>
</comment>
<dbReference type="EMBL" id="MRZV01000300">
    <property type="protein sequence ID" value="PIK53124.1"/>
    <property type="molecule type" value="Genomic_DNA"/>
</dbReference>
<name>A0A2G8KYM8_STIJA</name>
<feature type="domain" description="Sushi" evidence="6">
    <location>
        <begin position="375"/>
        <end position="435"/>
    </location>
</feature>
<feature type="domain" description="Sushi" evidence="6">
    <location>
        <begin position="685"/>
        <end position="746"/>
    </location>
</feature>
<feature type="disulfide bond" evidence="5">
    <location>
        <begin position="530"/>
        <end position="557"/>
    </location>
</feature>
<dbReference type="Proteomes" id="UP000230750">
    <property type="component" value="Unassembled WGS sequence"/>
</dbReference>
<feature type="domain" description="Sushi" evidence="6">
    <location>
        <begin position="935"/>
        <end position="997"/>
    </location>
</feature>
<keyword evidence="4 5" id="KW-1015">Disulfide bond</keyword>
<evidence type="ECO:0000256" key="1">
    <source>
        <dbReference type="ARBA" id="ARBA00004328"/>
    </source>
</evidence>
<dbReference type="Gene3D" id="2.10.70.10">
    <property type="entry name" value="Complement Module, domain 1"/>
    <property type="match status" value="25"/>
</dbReference>
<feature type="domain" description="Sushi" evidence="6">
    <location>
        <begin position="1781"/>
        <end position="1843"/>
    </location>
</feature>
<protein>
    <submittedName>
        <fullName evidence="7">Putative sushi, von Willebrand factor type A</fullName>
    </submittedName>
</protein>
<feature type="domain" description="Sushi" evidence="6">
    <location>
        <begin position="1079"/>
        <end position="1141"/>
    </location>
</feature>
<sequence length="1978" mass="216242">MKHVFNLTGPCNLPTNYEFVDTMVTEPVNDGVTVSLRCIDGYEPTDVTIVECQNGTFGDVPTCVLATPCTPPTPDDNNVVISPNYNSYDNGTTVTYSCPGGYDIAGNLNSQCINGSWSPPDYPTCETSICLPQTVSDDLVIISPDLSGYSNGSSITYSCPDRYILEGSNTSVCINTVWTQEEDPTCTKILECLNPVPLDPVIILDPDLELYLNGSDVQFSCPIGYQLNGNESASCVNGDWVYVDEPSCSVLSCDDVSPGDDMVERDPSGSGPFPNGTKVVYSCPDGYDLSGDTTALCLYGNWTLDTDPSCTALPCDEEAPAGEMVVRNPSGSAPYLNGTEVVYSCPDGYALEGDMTAVCLYGNWTLDTEPSCGVLECANPAPMDPMVNLKPDLESYTNGTEVQYSCPNGFELNGDSSAFCVYGNWVFTEEPSCSALSCDDVAPGDDVVERDPSGSGPFPNGTKVVYSCPDGYDLSGDTTALCLYGNWTLDTDPSCTALSCDEEAPAGEMVVRNPSGSAPYLNGTEVVYSCPDGYSLEGDMTAVCRYGNWTLDTEPSCEALSCDEEAPAGEMVVRTPSGSAPYPNGSKVFYSCPDGYALEGDMTAVCQYGNWTLDTEPSCGASPCDEPLLEDPLVSHSPDLAEGEMYPNGTDIYYACPSGWDFNGNMTAVCLYGGWTHEDGFCTASQCADQAPAGEMVLREPSTSGPFENGTQVAYSCPDGYDLAGDTTAVCQYGNWTLDAVPSCAASQCNEDAPAGDMVERDPVGSSPYPNGTEVVYSCLDGYTLVGDSSAVCQLGNWTLEVEPSCEASPCDEPAPPDDLVFHSPDLPEGETYTNGTEIMYDCPEGWDFSGNMTAVCLYGVWTYEDAFCTASPCDEPAPLDDLVSHSPDLAEGEMYENGTEIMYDCPEGWDFNGNMTAVCHMEYGLMKMPFAQASPCDEPMLEDPLVSHSPDLAEGEMYENGTEITYDCPEGWDFNGNMTAVCLYGVWTYENAFCTASPCDEPMLEDPLVSHSPDLAEGEMYENGTEITYDCPEGWDFNGNMTAGVYMEYGLMKMPFAQTVSIAMKSSFQIPFVPLIASPCDEPMLEDPLVSHSPDLAEGEMYENGTEITYDCPEGWDFNGNMTAVCLYGVWTYENAFCTASPCDEPMLEDPLVSHSPDLAEGEMYENGTEITYDCPEGWDFNGNMTAVCLYGVWTYENAFCTASPCDEPMLEDPLVSHSPDLAEGEMYENGTEITYDCPEGWDFNGNMTAVCLYGVWTYENAFCTASPCDEPMLEDPLVSHSPDLAEGEMYENGTEITYDCPEGWDFNGNMTAVCLYGVWTYENAFCTASPCDEPMLEDPLVSHSPDLAEGEMYENGTEITYDCPEGWDFNGNMTAVVYMEYGLMKMPFAQLHHVMNQCLKIHCPDLAEGEMYENGTEITYDCPEGWDFNGNMTAVCLYGVWTYENAFCTASPCDEPMLEDPLVSHSPDLAEGEMYENGTEITYDCPEGWDFNGNMTAVCLYGEYGLMKMPFAQLHHVMNQCLKIIASPCDEPMLEDPLVSHSPDLAEGEMYENGTEITYDCPEGWDFNGNMTAVCLYGVWTYENAFCTASPCDEPMLEDPLVSHSPDLAEGEMYENGTEITYDCPEGWDFNGNMTAVCLYGVWTYENAFCTASPCDEPMLEDPLVSHSPDLAEGEMYENGTEITYDCPEGWDFNGNMTAVCLYGVWTYENAFCTASPCDEPMLEDPLVSHSPDLAEGEMYENGTEITYDCPEGWDFNGNMTAVCLYGVWTYENAFCTASPCDEPMLEDPLVSHSPDLAEGEMYENGTEITYDCPEGWDFNGNMTAVCLYGVWTYENAFCTASPCDEPAPLDDLVSHSPDFAEGEMYENGTEIMYDCPEGWDFNGNMTAVCLYGVWTYENAFCTASPCDEPMLEDPLVSHSPDLAEGEMYENGTEITYDCPEGWDFNGNMTAVCLMEYGLMKMPFAQVCEIIVIFEE</sequence>
<gene>
    <name evidence="7" type="ORF">BSL78_09994</name>
</gene>
<feature type="domain" description="Sushi" evidence="6">
    <location>
        <begin position="313"/>
        <end position="374"/>
    </location>
</feature>
<evidence type="ECO:0000256" key="3">
    <source>
        <dbReference type="ARBA" id="ARBA00022729"/>
    </source>
</evidence>
<dbReference type="CDD" id="cd00033">
    <property type="entry name" value="CCP"/>
    <property type="match status" value="10"/>
</dbReference>
<evidence type="ECO:0000256" key="2">
    <source>
        <dbReference type="ARBA" id="ARBA00022659"/>
    </source>
</evidence>
<dbReference type="PROSITE" id="PS50923">
    <property type="entry name" value="SUSHI"/>
    <property type="match status" value="25"/>
</dbReference>
<proteinExistence type="predicted"/>
<feature type="domain" description="Sushi" evidence="6">
    <location>
        <begin position="1403"/>
        <end position="1452"/>
    </location>
</feature>
<feature type="domain" description="Sushi" evidence="6">
    <location>
        <begin position="1205"/>
        <end position="1267"/>
    </location>
</feature>
<feature type="domain" description="Sushi" evidence="6">
    <location>
        <begin position="747"/>
        <end position="808"/>
    </location>
</feature>
<dbReference type="OrthoDB" id="5804959at2759"/>
<feature type="domain" description="Sushi" evidence="6">
    <location>
        <begin position="498"/>
        <end position="559"/>
    </location>
</feature>
<feature type="disulfide bond" evidence="5">
    <location>
        <begin position="377"/>
        <end position="420"/>
    </location>
</feature>
<feature type="disulfide bond" evidence="5">
    <location>
        <begin position="406"/>
        <end position="433"/>
    </location>
</feature>
<dbReference type="PANTHER" id="PTHR45785">
    <property type="entry name" value="COMPLEMENT FACTOR H-RELATED"/>
    <property type="match status" value="1"/>
</dbReference>
<feature type="disulfide bond" evidence="5">
    <location>
        <begin position="192"/>
        <end position="235"/>
    </location>
</feature>
<feature type="domain" description="Sushi" evidence="6">
    <location>
        <begin position="67"/>
        <end position="127"/>
    </location>
</feature>
<feature type="disulfide bond" evidence="5">
    <location>
        <begin position="779"/>
        <end position="806"/>
    </location>
</feature>
<dbReference type="STRING" id="307972.A0A2G8KYM8"/>
<feature type="domain" description="Sushi" evidence="6">
    <location>
        <begin position="1718"/>
        <end position="1780"/>
    </location>
</feature>
<comment type="caution">
    <text evidence="7">The sequence shown here is derived from an EMBL/GenBank/DDBJ whole genome shotgun (WGS) entry which is preliminary data.</text>
</comment>
<feature type="disulfide bond" evidence="5">
    <location>
        <begin position="592"/>
        <end position="619"/>
    </location>
</feature>
<dbReference type="PANTHER" id="PTHR45785:SF2">
    <property type="entry name" value="COMPLEMENT FACTOR H-RELATED"/>
    <property type="match status" value="1"/>
</dbReference>
<feature type="disulfide bond" evidence="5">
    <location>
        <begin position="221"/>
        <end position="248"/>
    </location>
</feature>
<feature type="disulfide bond" evidence="5">
    <location>
        <begin position="69"/>
        <end position="112"/>
    </location>
</feature>
<feature type="domain" description="Sushi" evidence="6">
    <location>
        <begin position="560"/>
        <end position="621"/>
    </location>
</feature>
<feature type="domain" description="Sushi" evidence="6">
    <location>
        <begin position="190"/>
        <end position="250"/>
    </location>
</feature>
<evidence type="ECO:0000313" key="8">
    <source>
        <dbReference type="Proteomes" id="UP000230750"/>
    </source>
</evidence>
<feature type="domain" description="Sushi" evidence="6">
    <location>
        <begin position="1844"/>
        <end position="1906"/>
    </location>
</feature>
<evidence type="ECO:0000259" key="6">
    <source>
        <dbReference type="PROSITE" id="PS50923"/>
    </source>
</evidence>
<feature type="disulfide bond" evidence="5">
    <location>
        <begin position="345"/>
        <end position="372"/>
    </location>
</feature>
<evidence type="ECO:0000256" key="5">
    <source>
        <dbReference type="PROSITE-ProRule" id="PRU00302"/>
    </source>
</evidence>
<keyword evidence="3" id="KW-0732">Signal</keyword>
<keyword evidence="2 5" id="KW-0768">Sushi</keyword>
<organism evidence="7 8">
    <name type="scientific">Stichopus japonicus</name>
    <name type="common">Sea cucumber</name>
    <dbReference type="NCBI Taxonomy" id="307972"/>
    <lineage>
        <taxon>Eukaryota</taxon>
        <taxon>Metazoa</taxon>
        <taxon>Echinodermata</taxon>
        <taxon>Eleutherozoa</taxon>
        <taxon>Echinozoa</taxon>
        <taxon>Holothuroidea</taxon>
        <taxon>Aspidochirotacea</taxon>
        <taxon>Aspidochirotida</taxon>
        <taxon>Stichopodidae</taxon>
        <taxon>Apostichopus</taxon>
    </lineage>
</organism>
<feature type="domain" description="Sushi" evidence="6">
    <location>
        <begin position="436"/>
        <end position="497"/>
    </location>
</feature>
<evidence type="ECO:0000313" key="7">
    <source>
        <dbReference type="EMBL" id="PIK53124.1"/>
    </source>
</evidence>
<feature type="domain" description="Sushi" evidence="6">
    <location>
        <begin position="1268"/>
        <end position="1330"/>
    </location>
</feature>